<reference evidence="1 2" key="1">
    <citation type="submission" date="2020-01" db="EMBL/GenBank/DDBJ databases">
        <authorList>
            <person name="Kim M.K."/>
        </authorList>
    </citation>
    <scope>NUCLEOTIDE SEQUENCE [LARGE SCALE GENOMIC DNA]</scope>
    <source>
        <strain evidence="1 2">172606-1</strain>
    </source>
</reference>
<name>A0A6C0GV12_9BACT</name>
<gene>
    <name evidence="1" type="ORF">GXP67_33275</name>
</gene>
<organism evidence="1 2">
    <name type="scientific">Rhodocytophaga rosea</name>
    <dbReference type="NCBI Taxonomy" id="2704465"/>
    <lineage>
        <taxon>Bacteria</taxon>
        <taxon>Pseudomonadati</taxon>
        <taxon>Bacteroidota</taxon>
        <taxon>Cytophagia</taxon>
        <taxon>Cytophagales</taxon>
        <taxon>Rhodocytophagaceae</taxon>
        <taxon>Rhodocytophaga</taxon>
    </lineage>
</organism>
<dbReference type="RefSeq" id="WP_162447120.1">
    <property type="nucleotide sequence ID" value="NZ_CP048222.1"/>
</dbReference>
<proteinExistence type="predicted"/>
<protein>
    <submittedName>
        <fullName evidence="1">GH3 auxin-responsive promoter family protein</fullName>
    </submittedName>
</protein>
<dbReference type="KEGG" id="rhoz:GXP67_33275"/>
<evidence type="ECO:0000313" key="1">
    <source>
        <dbReference type="EMBL" id="QHT71180.1"/>
    </source>
</evidence>
<evidence type="ECO:0000313" key="2">
    <source>
        <dbReference type="Proteomes" id="UP000480178"/>
    </source>
</evidence>
<dbReference type="Proteomes" id="UP000480178">
    <property type="component" value="Chromosome"/>
</dbReference>
<sequence length="209" mass="24677">MGRHSTGAVTTNEVCKLELKLLLRDKLIQKGSHVTGSLTWTNGSSAIVESVYKPDEKYVRLKYILTEYHSGKKFEYDYKIQLVVYPSNLGKGEVMYFLCPETGLPCRILYRTYGSHIYKSRNSYKNRIYYSLQTCSKKDRHNSRYWKLDRQLKRLEELRKPTTYKGKPTKRALRVQNLETKQWEADHLRWSLESMPVSLQKILGKNHKF</sequence>
<keyword evidence="2" id="KW-1185">Reference proteome</keyword>
<dbReference type="AlphaFoldDB" id="A0A6C0GV12"/>
<dbReference type="EMBL" id="CP048222">
    <property type="protein sequence ID" value="QHT71180.1"/>
    <property type="molecule type" value="Genomic_DNA"/>
</dbReference>
<accession>A0A6C0GV12</accession>